<evidence type="ECO:0000256" key="5">
    <source>
        <dbReference type="HAMAP-Rule" id="MF_00978"/>
    </source>
</evidence>
<comment type="caution">
    <text evidence="5">Lacks conserved residue(s) required for the propagation of feature annotation.</text>
</comment>
<evidence type="ECO:0000256" key="1">
    <source>
        <dbReference type="ARBA" id="ARBA00022598"/>
    </source>
</evidence>
<dbReference type="EC" id="6.3.4.15" evidence="5"/>
<dbReference type="InterPro" id="IPR045864">
    <property type="entry name" value="aa-tRNA-synth_II/BPL/LPL"/>
</dbReference>
<dbReference type="InterPro" id="IPR008988">
    <property type="entry name" value="Transcriptional_repressor_C"/>
</dbReference>
<dbReference type="RefSeq" id="WP_013840321.1">
    <property type="nucleotide sequence ID" value="NC_015589.1"/>
</dbReference>
<dbReference type="Pfam" id="PF02237">
    <property type="entry name" value="BPL_C"/>
    <property type="match status" value="1"/>
</dbReference>
<dbReference type="Pfam" id="PF08279">
    <property type="entry name" value="HTH_11"/>
    <property type="match status" value="1"/>
</dbReference>
<sequence>MLDAKQKILHLLRSERPDPVSGELICRHLNVSRTAIWKNIEALRRDGYEIEAKPRSGYRLISSPDILAPSEWQTGLKSKIIGREARYFKSVSSTNDAAKELARLGAKEGTTVLAEEQTSGKGRLGRVWRAPSGAGLSFSIILYPKVNPMEVSQLTMLGAVAVVNALKQELGVPAGVKWPNDVYLQGLKVCGILAEMAAEADQVKYLVLGIGVNVNQRSEDLGELIHSAISLRAFTGRKISRSKLLGAILEQLDFLYDLWQEQGFAPVRTLWKENALWLESPVQVSGLHEVWQGLMEDIDAHGALVLRLADGSRKIFHSGEVSLRPGHH</sequence>
<keyword evidence="5" id="KW-0678">Repressor</keyword>
<keyword evidence="1 5" id="KW-0436">Ligase</keyword>
<keyword evidence="2 5" id="KW-0547">Nucleotide-binding</keyword>
<evidence type="ECO:0000256" key="2">
    <source>
        <dbReference type="ARBA" id="ARBA00022741"/>
    </source>
</evidence>
<feature type="DNA-binding region" description="H-T-H motif" evidence="5">
    <location>
        <begin position="22"/>
        <end position="41"/>
    </location>
</feature>
<reference evidence="8" key="1">
    <citation type="submission" date="2011-05" db="EMBL/GenBank/DDBJ databases">
        <title>Complete sequence of Desulfotomaculum ruminis DSM 2154.</title>
        <authorList>
            <person name="Lucas S."/>
            <person name="Copeland A."/>
            <person name="Lapidus A."/>
            <person name="Cheng J.-F."/>
            <person name="Goodwin L."/>
            <person name="Pitluck S."/>
            <person name="Lu M."/>
            <person name="Detter J.C."/>
            <person name="Han C."/>
            <person name="Tapia R."/>
            <person name="Land M."/>
            <person name="Hauser L."/>
            <person name="Kyrpides N."/>
            <person name="Ivanova N."/>
            <person name="Mikhailova N."/>
            <person name="Pagani I."/>
            <person name="Stams A.J.M."/>
            <person name="Plugge C.M."/>
            <person name="Muyzer G."/>
            <person name="Kuever J."/>
            <person name="Parshina S.N."/>
            <person name="Ivanova A.E."/>
            <person name="Nazina T.N."/>
            <person name="Brambilla E."/>
            <person name="Spring S."/>
            <person name="Klenk H.-P."/>
            <person name="Woyke T."/>
        </authorList>
    </citation>
    <scope>NUCLEOTIDE SEQUENCE [LARGE SCALE GENOMIC DNA]</scope>
    <source>
        <strain evidence="8">ATCC 23193 / DSM 2154 / NCIB 8452 / DL</strain>
    </source>
</reference>
<dbReference type="SUPFAM" id="SSF55681">
    <property type="entry name" value="Class II aaRS and biotin synthetases"/>
    <property type="match status" value="1"/>
</dbReference>
<dbReference type="Gene3D" id="2.30.30.100">
    <property type="match status" value="1"/>
</dbReference>
<dbReference type="GO" id="GO:0004077">
    <property type="term" value="F:biotin--[biotin carboxyl-carrier protein] ligase activity"/>
    <property type="evidence" value="ECO:0007669"/>
    <property type="project" value="UniProtKB-UniRule"/>
</dbReference>
<feature type="binding site" evidence="5">
    <location>
        <position position="117"/>
    </location>
    <ligand>
        <name>biotin</name>
        <dbReference type="ChEBI" id="CHEBI:57586"/>
    </ligand>
</feature>
<dbReference type="CDD" id="cd16442">
    <property type="entry name" value="BPL"/>
    <property type="match status" value="1"/>
</dbReference>
<dbReference type="PANTHER" id="PTHR12835">
    <property type="entry name" value="BIOTIN PROTEIN LIGASE"/>
    <property type="match status" value="1"/>
</dbReference>
<dbReference type="Gene3D" id="1.10.10.10">
    <property type="entry name" value="Winged helix-like DNA-binding domain superfamily/Winged helix DNA-binding domain"/>
    <property type="match status" value="1"/>
</dbReference>
<comment type="similarity">
    <text evidence="5">Belongs to the biotin--protein ligase family.</text>
</comment>
<keyword evidence="3 5" id="KW-0067">ATP-binding</keyword>
<feature type="domain" description="BPL/LPL catalytic" evidence="6">
    <location>
        <begin position="74"/>
        <end position="260"/>
    </location>
</feature>
<dbReference type="InterPro" id="IPR030855">
    <property type="entry name" value="Bifunct_BirA"/>
</dbReference>
<keyword evidence="5" id="KW-0238">DNA-binding</keyword>
<reference evidence="7 8" key="2">
    <citation type="journal article" date="2012" name="Stand. Genomic Sci.">
        <title>Complete genome sequence of the sulfate-reducing firmicute Desulfotomaculum ruminis type strain (DL(T)).</title>
        <authorList>
            <person name="Spring S."/>
            <person name="Visser M."/>
            <person name="Lu M."/>
            <person name="Copeland A."/>
            <person name="Lapidus A."/>
            <person name="Lucas S."/>
            <person name="Cheng J.F."/>
            <person name="Han C."/>
            <person name="Tapia R."/>
            <person name="Goodwin L.A."/>
            <person name="Pitluck S."/>
            <person name="Ivanova N."/>
            <person name="Land M."/>
            <person name="Hauser L."/>
            <person name="Larimer F."/>
            <person name="Rohde M."/>
            <person name="Goker M."/>
            <person name="Detter J.C."/>
            <person name="Kyrpides N.C."/>
            <person name="Woyke T."/>
            <person name="Schaap P.J."/>
            <person name="Plugge C.M."/>
            <person name="Muyzer G."/>
            <person name="Kuever J."/>
            <person name="Pereira I.A."/>
            <person name="Parshina S.N."/>
            <person name="Bernier-Latmani R."/>
            <person name="Stams A.J."/>
            <person name="Klenk H.P."/>
        </authorList>
    </citation>
    <scope>NUCLEOTIDE SEQUENCE [LARGE SCALE GENOMIC DNA]</scope>
    <source>
        <strain evidence="8">ATCC 23193 / DSM 2154 / NCIB 8452 / DL</strain>
    </source>
</reference>
<dbReference type="EMBL" id="CP002780">
    <property type="protein sequence ID" value="AEG58544.1"/>
    <property type="molecule type" value="Genomic_DNA"/>
</dbReference>
<dbReference type="PROSITE" id="PS51733">
    <property type="entry name" value="BPL_LPL_CATALYTIC"/>
    <property type="match status" value="1"/>
</dbReference>
<dbReference type="OrthoDB" id="9807064at2"/>
<dbReference type="InterPro" id="IPR003142">
    <property type="entry name" value="BPL_C"/>
</dbReference>
<dbReference type="eggNOG" id="COG0340">
    <property type="taxonomic scope" value="Bacteria"/>
</dbReference>
<dbReference type="HAMAP" id="MF_00978">
    <property type="entry name" value="Bifunct_BirA"/>
    <property type="match status" value="1"/>
</dbReference>
<dbReference type="InterPro" id="IPR013196">
    <property type="entry name" value="HTH_11"/>
</dbReference>
<dbReference type="STRING" id="696281.Desru_0246"/>
<dbReference type="InterPro" id="IPR004408">
    <property type="entry name" value="Biotin_CoA_COase_ligase"/>
</dbReference>
<dbReference type="HOGENOM" id="CLU_051096_0_0_9"/>
<dbReference type="AlphaFoldDB" id="F6DNK4"/>
<dbReference type="InterPro" id="IPR036390">
    <property type="entry name" value="WH_DNA-bd_sf"/>
</dbReference>
<dbReference type="PANTHER" id="PTHR12835:SF5">
    <property type="entry name" value="BIOTIN--PROTEIN LIGASE"/>
    <property type="match status" value="1"/>
</dbReference>
<dbReference type="Pfam" id="PF03099">
    <property type="entry name" value="BPL_LplA_LipB"/>
    <property type="match status" value="1"/>
</dbReference>
<evidence type="ECO:0000259" key="6">
    <source>
        <dbReference type="PROSITE" id="PS51733"/>
    </source>
</evidence>
<evidence type="ECO:0000313" key="8">
    <source>
        <dbReference type="Proteomes" id="UP000009234"/>
    </source>
</evidence>
<dbReference type="InterPro" id="IPR036388">
    <property type="entry name" value="WH-like_DNA-bd_sf"/>
</dbReference>
<organism evidence="7 8">
    <name type="scientific">Desulforamulus ruminis (strain ATCC 23193 / DSM 2154 / NCIMB 8452 / DL)</name>
    <name type="common">Desulfotomaculum ruminis</name>
    <dbReference type="NCBI Taxonomy" id="696281"/>
    <lineage>
        <taxon>Bacteria</taxon>
        <taxon>Bacillati</taxon>
        <taxon>Bacillota</taxon>
        <taxon>Clostridia</taxon>
        <taxon>Eubacteriales</taxon>
        <taxon>Peptococcaceae</taxon>
        <taxon>Desulforamulus</taxon>
    </lineage>
</organism>
<keyword evidence="5" id="KW-0805">Transcription regulation</keyword>
<dbReference type="eggNOG" id="COG1654">
    <property type="taxonomic scope" value="Bacteria"/>
</dbReference>
<proteinExistence type="inferred from homology"/>
<comment type="catalytic activity">
    <reaction evidence="5">
        <text>biotin + L-lysyl-[protein] + ATP = N(6)-biotinyl-L-lysyl-[protein] + AMP + diphosphate + H(+)</text>
        <dbReference type="Rhea" id="RHEA:11756"/>
        <dbReference type="Rhea" id="RHEA-COMP:9752"/>
        <dbReference type="Rhea" id="RHEA-COMP:10505"/>
        <dbReference type="ChEBI" id="CHEBI:15378"/>
        <dbReference type="ChEBI" id="CHEBI:29969"/>
        <dbReference type="ChEBI" id="CHEBI:30616"/>
        <dbReference type="ChEBI" id="CHEBI:33019"/>
        <dbReference type="ChEBI" id="CHEBI:57586"/>
        <dbReference type="ChEBI" id="CHEBI:83144"/>
        <dbReference type="ChEBI" id="CHEBI:456215"/>
        <dbReference type="EC" id="6.3.4.15"/>
    </reaction>
</comment>
<dbReference type="InterPro" id="IPR004143">
    <property type="entry name" value="BPL_LPL_catalytic"/>
</dbReference>
<comment type="function">
    <text evidence="5">Acts both as a biotin--[acetyl-CoA-carboxylase] ligase and a repressor.</text>
</comment>
<accession>F6DNK4</accession>
<dbReference type="Proteomes" id="UP000009234">
    <property type="component" value="Chromosome"/>
</dbReference>
<feature type="binding site" evidence="5">
    <location>
        <begin position="93"/>
        <end position="95"/>
    </location>
    <ligand>
        <name>biotin</name>
        <dbReference type="ChEBI" id="CHEBI:57586"/>
    </ligand>
</feature>
<feature type="binding site" evidence="5">
    <location>
        <position position="188"/>
    </location>
    <ligand>
        <name>biotin</name>
        <dbReference type="ChEBI" id="CHEBI:57586"/>
    </ligand>
</feature>
<gene>
    <name evidence="5" type="primary">birA</name>
    <name evidence="7" type="ordered locus">Desru_0246</name>
</gene>
<name>F6DNK4_DESRL</name>
<dbReference type="KEGG" id="dru:Desru_0246"/>
<dbReference type="SUPFAM" id="SSF50037">
    <property type="entry name" value="C-terminal domain of transcriptional repressors"/>
    <property type="match status" value="1"/>
</dbReference>
<dbReference type="Gene3D" id="3.30.930.10">
    <property type="entry name" value="Bira Bifunctional Protein, Domain 2"/>
    <property type="match status" value="1"/>
</dbReference>
<protein>
    <recommendedName>
        <fullName evidence="5">Bifunctional ligase/repressor BirA</fullName>
    </recommendedName>
    <alternativeName>
        <fullName evidence="5">Biotin--[acetyl-CoA-carboxylase] ligase</fullName>
        <ecNumber evidence="5">6.3.4.15</ecNumber>
    </alternativeName>
    <alternativeName>
        <fullName evidence="5">Biotin--protein ligase</fullName>
    </alternativeName>
    <alternativeName>
        <fullName evidence="5">Biotin-[acetyl-CoA carboxylase] synthetase</fullName>
    </alternativeName>
</protein>
<keyword evidence="8" id="KW-1185">Reference proteome</keyword>
<keyword evidence="4 5" id="KW-0092">Biotin</keyword>
<keyword evidence="5" id="KW-0804">Transcription</keyword>
<dbReference type="NCBIfam" id="TIGR00121">
    <property type="entry name" value="birA_ligase"/>
    <property type="match status" value="1"/>
</dbReference>
<dbReference type="SUPFAM" id="SSF46785">
    <property type="entry name" value="Winged helix' DNA-binding domain"/>
    <property type="match status" value="1"/>
</dbReference>
<evidence type="ECO:0000256" key="4">
    <source>
        <dbReference type="ARBA" id="ARBA00023267"/>
    </source>
</evidence>
<evidence type="ECO:0000256" key="3">
    <source>
        <dbReference type="ARBA" id="ARBA00022840"/>
    </source>
</evidence>
<dbReference type="GO" id="GO:0006355">
    <property type="term" value="P:regulation of DNA-templated transcription"/>
    <property type="evidence" value="ECO:0007669"/>
    <property type="project" value="UniProtKB-UniRule"/>
</dbReference>
<evidence type="ECO:0000313" key="7">
    <source>
        <dbReference type="EMBL" id="AEG58544.1"/>
    </source>
</evidence>
<dbReference type="GO" id="GO:0005524">
    <property type="term" value="F:ATP binding"/>
    <property type="evidence" value="ECO:0007669"/>
    <property type="project" value="UniProtKB-UniRule"/>
</dbReference>
<dbReference type="GO" id="GO:0016740">
    <property type="term" value="F:transferase activity"/>
    <property type="evidence" value="ECO:0007669"/>
    <property type="project" value="UniProtKB-ARBA"/>
</dbReference>
<dbReference type="GO" id="GO:0005737">
    <property type="term" value="C:cytoplasm"/>
    <property type="evidence" value="ECO:0007669"/>
    <property type="project" value="TreeGrafter"/>
</dbReference>
<dbReference type="GO" id="GO:0009249">
    <property type="term" value="P:protein lipoylation"/>
    <property type="evidence" value="ECO:0007669"/>
    <property type="project" value="UniProtKB-ARBA"/>
</dbReference>
<dbReference type="GO" id="GO:0003677">
    <property type="term" value="F:DNA binding"/>
    <property type="evidence" value="ECO:0007669"/>
    <property type="project" value="UniProtKB-UniRule"/>
</dbReference>